<name>A0A922KY20_DERFA</name>
<dbReference type="Proteomes" id="UP000790347">
    <property type="component" value="Unassembled WGS sequence"/>
</dbReference>
<accession>A0A922KY20</accession>
<comment type="caution">
    <text evidence="1">The sequence shown here is derived from an EMBL/GenBank/DDBJ whole genome shotgun (WGS) entry which is preliminary data.</text>
</comment>
<gene>
    <name evidence="1" type="ORF">DERF_016716</name>
</gene>
<sequence>MKADFEASEFYQTVSIHSFIHSFTHKSFHSIFSSLFSCHHRGCEIVNSVLKIISMAKKIAK</sequence>
<dbReference type="AlphaFoldDB" id="A0A922KY20"/>
<evidence type="ECO:0000313" key="2">
    <source>
        <dbReference type="Proteomes" id="UP000790347"/>
    </source>
</evidence>
<dbReference type="EMBL" id="ASGP02000010">
    <property type="protein sequence ID" value="KAH9490518.1"/>
    <property type="molecule type" value="Genomic_DNA"/>
</dbReference>
<reference evidence="1" key="1">
    <citation type="submission" date="2013-05" db="EMBL/GenBank/DDBJ databases">
        <authorList>
            <person name="Yim A.K.Y."/>
            <person name="Chan T.F."/>
            <person name="Ji K.M."/>
            <person name="Liu X.Y."/>
            <person name="Zhou J.W."/>
            <person name="Li R.Q."/>
            <person name="Yang K.Y."/>
            <person name="Li J."/>
            <person name="Li M."/>
            <person name="Law P.T.W."/>
            <person name="Wu Y.L."/>
            <person name="Cai Z.L."/>
            <person name="Qin H."/>
            <person name="Bao Y."/>
            <person name="Leung R.K.K."/>
            <person name="Ng P.K.S."/>
            <person name="Zou J."/>
            <person name="Zhong X.J."/>
            <person name="Ran P.X."/>
            <person name="Zhong N.S."/>
            <person name="Liu Z.G."/>
            <person name="Tsui S.K.W."/>
        </authorList>
    </citation>
    <scope>NUCLEOTIDE SEQUENCE</scope>
    <source>
        <strain evidence="1">Derf</strain>
        <tissue evidence="1">Whole organism</tissue>
    </source>
</reference>
<evidence type="ECO:0000313" key="1">
    <source>
        <dbReference type="EMBL" id="KAH9490518.1"/>
    </source>
</evidence>
<protein>
    <submittedName>
        <fullName evidence="1">Uncharacterized protein</fullName>
    </submittedName>
</protein>
<proteinExistence type="predicted"/>
<organism evidence="1 2">
    <name type="scientific">Dermatophagoides farinae</name>
    <name type="common">American house dust mite</name>
    <dbReference type="NCBI Taxonomy" id="6954"/>
    <lineage>
        <taxon>Eukaryota</taxon>
        <taxon>Metazoa</taxon>
        <taxon>Ecdysozoa</taxon>
        <taxon>Arthropoda</taxon>
        <taxon>Chelicerata</taxon>
        <taxon>Arachnida</taxon>
        <taxon>Acari</taxon>
        <taxon>Acariformes</taxon>
        <taxon>Sarcoptiformes</taxon>
        <taxon>Astigmata</taxon>
        <taxon>Psoroptidia</taxon>
        <taxon>Analgoidea</taxon>
        <taxon>Pyroglyphidae</taxon>
        <taxon>Dermatophagoidinae</taxon>
        <taxon>Dermatophagoides</taxon>
    </lineage>
</organism>
<keyword evidence="2" id="KW-1185">Reference proteome</keyword>
<reference evidence="1" key="2">
    <citation type="journal article" date="2022" name="Res Sq">
        <title>Comparative Genomics Reveals Insights into the Divergent Evolution of Astigmatic Mites and Household Pest Adaptations.</title>
        <authorList>
            <person name="Xiong Q."/>
            <person name="Wan A.T.-Y."/>
            <person name="Liu X.-Y."/>
            <person name="Fung C.S.-H."/>
            <person name="Xiao X."/>
            <person name="Malainual N."/>
            <person name="Hou J."/>
            <person name="Wang L."/>
            <person name="Wang M."/>
            <person name="Yang K."/>
            <person name="Cui Y."/>
            <person name="Leung E."/>
            <person name="Nong W."/>
            <person name="Shin S.-K."/>
            <person name="Au S."/>
            <person name="Jeong K.Y."/>
            <person name="Chew F.T."/>
            <person name="Hui J."/>
            <person name="Leung T.F."/>
            <person name="Tungtrongchitr A."/>
            <person name="Zhong N."/>
            <person name="Liu Z."/>
            <person name="Tsui S."/>
        </authorList>
    </citation>
    <scope>NUCLEOTIDE SEQUENCE</scope>
    <source>
        <strain evidence="1">Derf</strain>
        <tissue evidence="1">Whole organism</tissue>
    </source>
</reference>